<evidence type="ECO:0000313" key="1">
    <source>
        <dbReference type="EMBL" id="PNJ87971.1"/>
    </source>
</evidence>
<feature type="non-terminal residue" evidence="1">
    <location>
        <position position="1"/>
    </location>
</feature>
<dbReference type="EMBL" id="NDHI03003284">
    <property type="protein sequence ID" value="PNJ87971.1"/>
    <property type="molecule type" value="Genomic_DNA"/>
</dbReference>
<gene>
    <name evidence="1" type="ORF">CR201_G0021399</name>
</gene>
<protein>
    <submittedName>
        <fullName evidence="1">TRIM65 isoform 2</fullName>
    </submittedName>
</protein>
<dbReference type="AlphaFoldDB" id="A0A2J8Y113"/>
<organism evidence="1">
    <name type="scientific">Pongo abelii</name>
    <name type="common">Sumatran orangutan</name>
    <name type="synonym">Pongo pygmaeus abelii</name>
    <dbReference type="NCBI Taxonomy" id="9601"/>
    <lineage>
        <taxon>Eukaryota</taxon>
        <taxon>Metazoa</taxon>
        <taxon>Chordata</taxon>
        <taxon>Craniata</taxon>
        <taxon>Vertebrata</taxon>
        <taxon>Euteleostomi</taxon>
        <taxon>Mammalia</taxon>
        <taxon>Eutheria</taxon>
        <taxon>Euarchontoglires</taxon>
        <taxon>Primates</taxon>
        <taxon>Haplorrhini</taxon>
        <taxon>Catarrhini</taxon>
        <taxon>Hominidae</taxon>
        <taxon>Pongo</taxon>
    </lineage>
</organism>
<proteinExistence type="predicted"/>
<reference evidence="1" key="1">
    <citation type="submission" date="2017-12" db="EMBL/GenBank/DDBJ databases">
        <title>High-resolution comparative analysis of great ape genomes.</title>
        <authorList>
            <person name="Pollen A."/>
            <person name="Hastie A."/>
            <person name="Hormozdiari F."/>
            <person name="Dougherty M."/>
            <person name="Liu R."/>
            <person name="Chaisson M."/>
            <person name="Hoppe E."/>
            <person name="Hill C."/>
            <person name="Pang A."/>
            <person name="Hillier L."/>
            <person name="Baker C."/>
            <person name="Armstrong J."/>
            <person name="Shendure J."/>
            <person name="Paten B."/>
            <person name="Wilson R."/>
            <person name="Chao H."/>
            <person name="Schneider V."/>
            <person name="Ventura M."/>
            <person name="Kronenberg Z."/>
            <person name="Murali S."/>
            <person name="Gordon D."/>
            <person name="Cantsilieris S."/>
            <person name="Munson K."/>
            <person name="Nelson B."/>
            <person name="Raja A."/>
            <person name="Underwood J."/>
            <person name="Diekhans M."/>
            <person name="Fiddes I."/>
            <person name="Haussler D."/>
            <person name="Eichler E."/>
        </authorList>
    </citation>
    <scope>NUCLEOTIDE SEQUENCE [LARGE SCALE GENOMIC DNA]</scope>
    <source>
        <strain evidence="1">Susie</strain>
    </source>
</reference>
<sequence length="90" mass="10284">PLTPLQWDEDQQLGDLKQLLSRLCGLLLEEGSHPGAPAKPVDLAPMDYRNLTFDPVSANRYFYLSCQDQQVESCFLKKTYSDPNPQDLWL</sequence>
<name>A0A2J8Y113_PONAB</name>
<accession>A0A2J8Y113</accession>
<comment type="caution">
    <text evidence="1">The sequence shown here is derived from an EMBL/GenBank/DDBJ whole genome shotgun (WGS) entry which is preliminary data.</text>
</comment>